<dbReference type="Proteomes" id="UP001286313">
    <property type="component" value="Unassembled WGS sequence"/>
</dbReference>
<comment type="caution">
    <text evidence="1">The sequence shown here is derived from an EMBL/GenBank/DDBJ whole genome shotgun (WGS) entry which is preliminary data.</text>
</comment>
<gene>
    <name evidence="1" type="ORF">Pcinc_003709</name>
</gene>
<proteinExistence type="predicted"/>
<organism evidence="1 2">
    <name type="scientific">Petrolisthes cinctipes</name>
    <name type="common">Flat porcelain crab</name>
    <dbReference type="NCBI Taxonomy" id="88211"/>
    <lineage>
        <taxon>Eukaryota</taxon>
        <taxon>Metazoa</taxon>
        <taxon>Ecdysozoa</taxon>
        <taxon>Arthropoda</taxon>
        <taxon>Crustacea</taxon>
        <taxon>Multicrustacea</taxon>
        <taxon>Malacostraca</taxon>
        <taxon>Eumalacostraca</taxon>
        <taxon>Eucarida</taxon>
        <taxon>Decapoda</taxon>
        <taxon>Pleocyemata</taxon>
        <taxon>Anomura</taxon>
        <taxon>Galatheoidea</taxon>
        <taxon>Porcellanidae</taxon>
        <taxon>Petrolisthes</taxon>
    </lineage>
</organism>
<dbReference type="AlphaFoldDB" id="A0AAE1L2B5"/>
<evidence type="ECO:0000313" key="2">
    <source>
        <dbReference type="Proteomes" id="UP001286313"/>
    </source>
</evidence>
<accession>A0AAE1L2B5</accession>
<keyword evidence="2" id="KW-1185">Reference proteome</keyword>
<evidence type="ECO:0000313" key="1">
    <source>
        <dbReference type="EMBL" id="KAK3892477.1"/>
    </source>
</evidence>
<reference evidence="1" key="1">
    <citation type="submission" date="2023-10" db="EMBL/GenBank/DDBJ databases">
        <title>Genome assemblies of two species of porcelain crab, Petrolisthes cinctipes and Petrolisthes manimaculis (Anomura: Porcellanidae).</title>
        <authorList>
            <person name="Angst P."/>
        </authorList>
    </citation>
    <scope>NUCLEOTIDE SEQUENCE</scope>
    <source>
        <strain evidence="1">PB745_01</strain>
        <tissue evidence="1">Gill</tissue>
    </source>
</reference>
<dbReference type="PANTHER" id="PTHR35385:SF2">
    <property type="entry name" value="PROTEIN B, PUTATIVE-RELATED"/>
    <property type="match status" value="1"/>
</dbReference>
<sequence>MKFDLNFAEFTNVIVKEEAEVICLRTNAKSEHDVDCWKQVFCRKNSTTLNIKRTLRANIRYMFRQRLFCLHGDRRHKGKIKTYSGCGLTVDIKIKIVTRNTIKKDPEVKLYPCIIVIEGSHNHTTCSASALRELRVLLDTKQEFFTYFEEGLTTAQASRRHNEKQDFNFCDMANNSTNPSMKSVAYIRDCWLEEHHGTFQFQFQFSDPDIARLLLSPLPPTPCGRGVMVA</sequence>
<dbReference type="EMBL" id="JAWQEG010000259">
    <property type="protein sequence ID" value="KAK3892477.1"/>
    <property type="molecule type" value="Genomic_DNA"/>
</dbReference>
<protein>
    <submittedName>
        <fullName evidence="1">Uncharacterized protein</fullName>
    </submittedName>
</protein>
<name>A0AAE1L2B5_PETCI</name>
<dbReference type="PANTHER" id="PTHR35385">
    <property type="entry name" value="PROTEIN B, PUTATIVE-RELATED-RELATED"/>
    <property type="match status" value="1"/>
</dbReference>